<keyword evidence="7" id="KW-0418">Kinase</keyword>
<organism evidence="9 10">
    <name type="scientific">Acetonema longum DSM 6540</name>
    <dbReference type="NCBI Taxonomy" id="1009370"/>
    <lineage>
        <taxon>Bacteria</taxon>
        <taxon>Bacillati</taxon>
        <taxon>Bacillota</taxon>
        <taxon>Negativicutes</taxon>
        <taxon>Acetonemataceae</taxon>
        <taxon>Acetonema</taxon>
    </lineage>
</organism>
<dbReference type="PANTHER" id="PTHR33799">
    <property type="entry name" value="PTS PERMEASE-RELATED-RELATED"/>
    <property type="match status" value="1"/>
</dbReference>
<evidence type="ECO:0000256" key="1">
    <source>
        <dbReference type="ARBA" id="ARBA00004496"/>
    </source>
</evidence>
<proteinExistence type="predicted"/>
<dbReference type="InterPro" id="IPR004701">
    <property type="entry name" value="PTS_EIIA_man-typ"/>
</dbReference>
<dbReference type="PROSITE" id="PS51096">
    <property type="entry name" value="PTS_EIIA_TYPE_4"/>
    <property type="match status" value="1"/>
</dbReference>
<sequence>MADDNAILPGSIPGIILVTHGRFGEELIRSAEMIVGAMESVRALSLMPGMEPDDFLAAVKTALESMPEGSLLISDLFGGTPANVSAAISTTRNIGAVSGLSLSMLIEAASSRMALRGEALAEAVVQAGRNNCRNILAQLRGIDSV</sequence>
<evidence type="ECO:0000256" key="2">
    <source>
        <dbReference type="ARBA" id="ARBA00022448"/>
    </source>
</evidence>
<dbReference type="eggNOG" id="COG2893">
    <property type="taxonomic scope" value="Bacteria"/>
</dbReference>
<dbReference type="GO" id="GO:0009401">
    <property type="term" value="P:phosphoenolpyruvate-dependent sugar phosphotransferase system"/>
    <property type="evidence" value="ECO:0007669"/>
    <property type="project" value="UniProtKB-KW"/>
</dbReference>
<evidence type="ECO:0000259" key="8">
    <source>
        <dbReference type="PROSITE" id="PS51096"/>
    </source>
</evidence>
<dbReference type="InterPro" id="IPR033887">
    <property type="entry name" value="PTS_IIA_man"/>
</dbReference>
<dbReference type="GO" id="GO:0016020">
    <property type="term" value="C:membrane"/>
    <property type="evidence" value="ECO:0007669"/>
    <property type="project" value="InterPro"/>
</dbReference>
<protein>
    <submittedName>
        <fullName evidence="9">Putative PTS system IIA component</fullName>
    </submittedName>
</protein>
<name>F7NLJ7_9FIRM</name>
<reference evidence="9 10" key="1">
    <citation type="journal article" date="2011" name="EMBO J.">
        <title>Structural diversity of bacterial flagellar motors.</title>
        <authorList>
            <person name="Chen S."/>
            <person name="Beeby M."/>
            <person name="Murphy G.E."/>
            <person name="Leadbetter J.R."/>
            <person name="Hendrixson D.R."/>
            <person name="Briegel A."/>
            <person name="Li Z."/>
            <person name="Shi J."/>
            <person name="Tocheva E.I."/>
            <person name="Muller A."/>
            <person name="Dobro M.J."/>
            <person name="Jensen G.J."/>
        </authorList>
    </citation>
    <scope>NUCLEOTIDE SEQUENCE [LARGE SCALE GENOMIC DNA]</scope>
    <source>
        <strain evidence="9 10">DSM 6540</strain>
    </source>
</reference>
<evidence type="ECO:0000256" key="3">
    <source>
        <dbReference type="ARBA" id="ARBA00022490"/>
    </source>
</evidence>
<dbReference type="SUPFAM" id="SSF53062">
    <property type="entry name" value="PTS system fructose IIA component-like"/>
    <property type="match status" value="1"/>
</dbReference>
<comment type="subcellular location">
    <subcellularLocation>
        <location evidence="1">Cytoplasm</location>
    </subcellularLocation>
</comment>
<accession>F7NLJ7</accession>
<dbReference type="Gene3D" id="3.40.50.510">
    <property type="entry name" value="Phosphotransferase system, mannose-type IIA component"/>
    <property type="match status" value="1"/>
</dbReference>
<evidence type="ECO:0000313" key="9">
    <source>
        <dbReference type="EMBL" id="EGO63092.1"/>
    </source>
</evidence>
<dbReference type="EMBL" id="AFGF01000135">
    <property type="protein sequence ID" value="EGO63092.1"/>
    <property type="molecule type" value="Genomic_DNA"/>
</dbReference>
<keyword evidence="2" id="KW-0813">Transport</keyword>
<dbReference type="STRING" id="1009370.ALO_14847"/>
<dbReference type="InterPro" id="IPR036662">
    <property type="entry name" value="PTS_EIIA_man-typ_sf"/>
</dbReference>
<dbReference type="GO" id="GO:0016301">
    <property type="term" value="F:kinase activity"/>
    <property type="evidence" value="ECO:0007669"/>
    <property type="project" value="UniProtKB-KW"/>
</dbReference>
<feature type="domain" description="PTS EIIA type-4" evidence="8">
    <location>
        <begin position="12"/>
        <end position="132"/>
    </location>
</feature>
<keyword evidence="4" id="KW-0762">Sugar transport</keyword>
<evidence type="ECO:0000256" key="7">
    <source>
        <dbReference type="ARBA" id="ARBA00022777"/>
    </source>
</evidence>
<evidence type="ECO:0000256" key="5">
    <source>
        <dbReference type="ARBA" id="ARBA00022679"/>
    </source>
</evidence>
<keyword evidence="6" id="KW-0598">Phosphotransferase system</keyword>
<comment type="caution">
    <text evidence="9">The sequence shown here is derived from an EMBL/GenBank/DDBJ whole genome shotgun (WGS) entry which is preliminary data.</text>
</comment>
<keyword evidence="5" id="KW-0808">Transferase</keyword>
<evidence type="ECO:0000313" key="10">
    <source>
        <dbReference type="Proteomes" id="UP000003240"/>
    </source>
</evidence>
<evidence type="ECO:0000256" key="4">
    <source>
        <dbReference type="ARBA" id="ARBA00022597"/>
    </source>
</evidence>
<dbReference type="Proteomes" id="UP000003240">
    <property type="component" value="Unassembled WGS sequence"/>
</dbReference>
<keyword evidence="3" id="KW-0963">Cytoplasm</keyword>
<dbReference type="AlphaFoldDB" id="F7NLJ7"/>
<gene>
    <name evidence="9" type="ORF">ALO_14847</name>
</gene>
<dbReference type="OrthoDB" id="9799827at2"/>
<dbReference type="PANTHER" id="PTHR33799:SF1">
    <property type="entry name" value="PTS SYSTEM MANNOSE-SPECIFIC EIIAB COMPONENT-RELATED"/>
    <property type="match status" value="1"/>
</dbReference>
<dbReference type="GO" id="GO:0005737">
    <property type="term" value="C:cytoplasm"/>
    <property type="evidence" value="ECO:0007669"/>
    <property type="project" value="UniProtKB-SubCell"/>
</dbReference>
<dbReference type="CDD" id="cd00006">
    <property type="entry name" value="PTS_IIA_man"/>
    <property type="match status" value="1"/>
</dbReference>
<dbReference type="RefSeq" id="WP_004096946.1">
    <property type="nucleotide sequence ID" value="NZ_AFGF01000135.1"/>
</dbReference>
<dbReference type="InterPro" id="IPR051471">
    <property type="entry name" value="Bacterial_PTS_sugar_comp"/>
</dbReference>
<evidence type="ECO:0000256" key="6">
    <source>
        <dbReference type="ARBA" id="ARBA00022683"/>
    </source>
</evidence>
<keyword evidence="10" id="KW-1185">Reference proteome</keyword>
<dbReference type="Pfam" id="PF03610">
    <property type="entry name" value="EIIA-man"/>
    <property type="match status" value="1"/>
</dbReference>